<dbReference type="SUPFAM" id="SSF141868">
    <property type="entry name" value="EAL domain-like"/>
    <property type="match status" value="1"/>
</dbReference>
<dbReference type="Gene3D" id="3.20.20.450">
    <property type="entry name" value="EAL domain"/>
    <property type="match status" value="1"/>
</dbReference>
<dbReference type="PANTHER" id="PTHR33121">
    <property type="entry name" value="CYCLIC DI-GMP PHOSPHODIESTERASE PDEF"/>
    <property type="match status" value="1"/>
</dbReference>
<organism evidence="2 3">
    <name type="scientific">Photobacterium iliopiscarium</name>
    <dbReference type="NCBI Taxonomy" id="56192"/>
    <lineage>
        <taxon>Bacteria</taxon>
        <taxon>Pseudomonadati</taxon>
        <taxon>Pseudomonadota</taxon>
        <taxon>Gammaproteobacteria</taxon>
        <taxon>Vibrionales</taxon>
        <taxon>Vibrionaceae</taxon>
        <taxon>Photobacterium</taxon>
    </lineage>
</organism>
<dbReference type="Pfam" id="PF00563">
    <property type="entry name" value="EAL"/>
    <property type="match status" value="1"/>
</dbReference>
<reference evidence="2 3" key="1">
    <citation type="submission" date="2018-01" db="EMBL/GenBank/DDBJ databases">
        <title>Whole genome sequencing of Histamine producing bacteria.</title>
        <authorList>
            <person name="Butler K."/>
        </authorList>
    </citation>
    <scope>NUCLEOTIDE SEQUENCE [LARGE SCALE GENOMIC DNA]</scope>
    <source>
        <strain evidence="2 3">NCIMB 13481</strain>
    </source>
</reference>
<dbReference type="EMBL" id="PYLW01000031">
    <property type="protein sequence ID" value="PSV90066.1"/>
    <property type="molecule type" value="Genomic_DNA"/>
</dbReference>
<dbReference type="InterPro" id="IPR035919">
    <property type="entry name" value="EAL_sf"/>
</dbReference>
<dbReference type="STRING" id="56192.UB38_06915"/>
<dbReference type="PANTHER" id="PTHR33121:SF71">
    <property type="entry name" value="OXYGEN SENSOR PROTEIN DOSP"/>
    <property type="match status" value="1"/>
</dbReference>
<name>A0A2T3MAL2_9GAMM</name>
<accession>A0A2T3MAL2</accession>
<dbReference type="RefSeq" id="WP_107238006.1">
    <property type="nucleotide sequence ID" value="NZ_PYLW01000031.1"/>
</dbReference>
<gene>
    <name evidence="2" type="ORF">C9I88_18505</name>
</gene>
<dbReference type="PROSITE" id="PS50883">
    <property type="entry name" value="EAL"/>
    <property type="match status" value="1"/>
</dbReference>
<dbReference type="AlphaFoldDB" id="A0A2T3MAL2"/>
<comment type="caution">
    <text evidence="2">The sequence shown here is derived from an EMBL/GenBank/DDBJ whole genome shotgun (WGS) entry which is preliminary data.</text>
</comment>
<evidence type="ECO:0000259" key="1">
    <source>
        <dbReference type="PROSITE" id="PS50883"/>
    </source>
</evidence>
<dbReference type="CDD" id="cd01948">
    <property type="entry name" value="EAL"/>
    <property type="match status" value="1"/>
</dbReference>
<proteinExistence type="predicted"/>
<dbReference type="SMART" id="SM00052">
    <property type="entry name" value="EAL"/>
    <property type="match status" value="1"/>
</dbReference>
<feature type="domain" description="EAL" evidence="1">
    <location>
        <begin position="1"/>
        <end position="235"/>
    </location>
</feature>
<dbReference type="InterPro" id="IPR001633">
    <property type="entry name" value="EAL_dom"/>
</dbReference>
<dbReference type="InterPro" id="IPR050706">
    <property type="entry name" value="Cyclic-di-GMP_PDE-like"/>
</dbReference>
<evidence type="ECO:0000313" key="2">
    <source>
        <dbReference type="EMBL" id="PSV90066.1"/>
    </source>
</evidence>
<sequence length="235" mass="26997">MYENIFFMYQPKYHNNLLFGYEALLRCDINGGLVCPDSLVNNSSSNNKFDYFIINSVIDSLSKIAKVDVIDKVISINVSAKFMSAPILLSAIDTEAIKALNLHLELEILESDKIINFNRCNKNIILLNSIGISVSVDDFGSDYSSIRRLINLNNINFIKLDRVFVNDIEEHPLLIKSMKILFEFIWSLNFKIIAEGIEKETTLTLLKSIGVEYFQGFYFSKPLRLEKEVYRLEVD</sequence>
<evidence type="ECO:0000313" key="3">
    <source>
        <dbReference type="Proteomes" id="UP000241954"/>
    </source>
</evidence>
<protein>
    <recommendedName>
        <fullName evidence="1">EAL domain-containing protein</fullName>
    </recommendedName>
</protein>
<dbReference type="Proteomes" id="UP000241954">
    <property type="component" value="Unassembled WGS sequence"/>
</dbReference>
<dbReference type="GO" id="GO:0071111">
    <property type="term" value="F:cyclic-guanylate-specific phosphodiesterase activity"/>
    <property type="evidence" value="ECO:0007669"/>
    <property type="project" value="InterPro"/>
</dbReference>